<feature type="domain" description="X8" evidence="10">
    <location>
        <begin position="553"/>
        <end position="637"/>
    </location>
</feature>
<comment type="subcellular location">
    <subcellularLocation>
        <location evidence="1">Cell membrane</location>
        <topology evidence="1">Lipid-anchor</topology>
        <topology evidence="1">GPI-anchor</topology>
    </subcellularLocation>
</comment>
<evidence type="ECO:0000313" key="12">
    <source>
        <dbReference type="RefSeq" id="XP_038979871.1"/>
    </source>
</evidence>
<dbReference type="Pfam" id="PF07983">
    <property type="entry name" value="X8"/>
    <property type="match status" value="1"/>
</dbReference>
<dbReference type="InterPro" id="IPR044788">
    <property type="entry name" value="X8_dom_prot"/>
</dbReference>
<evidence type="ECO:0000256" key="6">
    <source>
        <dbReference type="ARBA" id="ARBA00023157"/>
    </source>
</evidence>
<dbReference type="GO" id="GO:0098552">
    <property type="term" value="C:side of membrane"/>
    <property type="evidence" value="ECO:0007669"/>
    <property type="project" value="UniProtKB-KW"/>
</dbReference>
<dbReference type="Gene3D" id="3.20.20.80">
    <property type="entry name" value="Glycosidases"/>
    <property type="match status" value="1"/>
</dbReference>
<keyword evidence="11" id="KW-1185">Reference proteome</keyword>
<protein>
    <submittedName>
        <fullName evidence="12">Uncharacterized threonine-rich GPI-anchored glycoprotein PJ4664.02-like</fullName>
    </submittedName>
</protein>
<evidence type="ECO:0000256" key="4">
    <source>
        <dbReference type="ARBA" id="ARBA00022729"/>
    </source>
</evidence>
<feature type="transmembrane region" description="Helical" evidence="9">
    <location>
        <begin position="12"/>
        <end position="37"/>
    </location>
</feature>
<keyword evidence="2" id="KW-1003">Cell membrane</keyword>
<feature type="region of interest" description="Disordered" evidence="8">
    <location>
        <begin position="523"/>
        <end position="545"/>
    </location>
</feature>
<evidence type="ECO:0000256" key="5">
    <source>
        <dbReference type="ARBA" id="ARBA00023136"/>
    </source>
</evidence>
<proteinExistence type="predicted"/>
<gene>
    <name evidence="12" type="primary">LOC103721774</name>
</gene>
<organism evidence="11 12">
    <name type="scientific">Phoenix dactylifera</name>
    <name type="common">Date palm</name>
    <dbReference type="NCBI Taxonomy" id="42345"/>
    <lineage>
        <taxon>Eukaryota</taxon>
        <taxon>Viridiplantae</taxon>
        <taxon>Streptophyta</taxon>
        <taxon>Embryophyta</taxon>
        <taxon>Tracheophyta</taxon>
        <taxon>Spermatophyta</taxon>
        <taxon>Magnoliopsida</taxon>
        <taxon>Liliopsida</taxon>
        <taxon>Arecaceae</taxon>
        <taxon>Coryphoideae</taxon>
        <taxon>Phoeniceae</taxon>
        <taxon>Phoenix</taxon>
    </lineage>
</organism>
<dbReference type="PANTHER" id="PTHR31044:SF120">
    <property type="entry name" value="CARBOHYDRATE-BINDING X8 DOMAIN SUPERFAMILY PROTEIN"/>
    <property type="match status" value="1"/>
</dbReference>
<dbReference type="GO" id="GO:0005886">
    <property type="term" value="C:plasma membrane"/>
    <property type="evidence" value="ECO:0007669"/>
    <property type="project" value="UniProtKB-SubCell"/>
</dbReference>
<dbReference type="AlphaFoldDB" id="A0A8B8ZZX8"/>
<keyword evidence="9" id="KW-0812">Transmembrane</keyword>
<evidence type="ECO:0000256" key="2">
    <source>
        <dbReference type="ARBA" id="ARBA00022475"/>
    </source>
</evidence>
<evidence type="ECO:0000256" key="7">
    <source>
        <dbReference type="ARBA" id="ARBA00023180"/>
    </source>
</evidence>
<accession>A0A8B8ZZX8</accession>
<dbReference type="PANTHER" id="PTHR31044">
    <property type="entry name" value="BETA-1,3 GLUCANASE"/>
    <property type="match status" value="1"/>
</dbReference>
<evidence type="ECO:0000256" key="8">
    <source>
        <dbReference type="SAM" id="MobiDB-lite"/>
    </source>
</evidence>
<keyword evidence="6" id="KW-1015">Disulfide bond</keyword>
<keyword evidence="4" id="KW-0732">Signal</keyword>
<keyword evidence="3" id="KW-0336">GPI-anchor</keyword>
<evidence type="ECO:0000256" key="3">
    <source>
        <dbReference type="ARBA" id="ARBA00022622"/>
    </source>
</evidence>
<dbReference type="KEGG" id="pda:103721774"/>
<dbReference type="SMART" id="SM00768">
    <property type="entry name" value="X8"/>
    <property type="match status" value="1"/>
</dbReference>
<sequence>MASEGGYSVPSLILPLFCLYSLVSYMQSFPTGFTFTFNLAATFHSCFRLYLTFFSSSSFFPLLQYSLFPPLFGSPLLSFHNALSNHSLSRDHLEKKTPIRAFSKSHHLASMAKEVVAKSLLFFFLLSLHTVCSSATDVGFSYDAREENPAARSLVKTLSFLQKNNVSPSQFKVFFTYPGAFADLPRNTSISVYLCLDHLEVIKQLKSKVSTTSWLKTHLVDTLPYLNISNIIVGGTPKSLSLLPSTINTIQTSLKSFDLDKSVRVSVMFPLSTLNTLDKSSNKNLLKIMNFIKNSKSFMVLETLVDGELSLGDGFVRSTIQKAIAACTTLPYPDIPIVLNVKSSVAPSGVEIAEFTERMTKSVDNHALIRERILGLFAEISHVREFEQKKLSWEEELIFPSSHRELLDHDNRSISANKTTVHDTVTPITNPATTPITVPSTNPAPTIVTVPSTNPVTVFPTNPTTAPITVPPLNPVPTPITVPATNPVPTPVTTPAVPVTNPATTPTTLPVSPPVTNPVTTYPYPPSGSTPSTTPPVTVPSTVPVSPTGSGQTWCVAKNGALDAALQMALDYACGIGGADCSAIQSTGSCYNPNTLQAHASYAFNNYYQKNPAPTSCDFGGTAMIVDVNPSSGTCMYPSSSSVSGFSPASTSTGSSSGSSVLNTNNSGGSSTVFGSGNPTGATSNSFSLSAGSTLLLFVLTIAYITGNIL</sequence>
<dbReference type="InterPro" id="IPR012946">
    <property type="entry name" value="X8"/>
</dbReference>
<keyword evidence="5 9" id="KW-0472">Membrane</keyword>
<evidence type="ECO:0000313" key="11">
    <source>
        <dbReference type="Proteomes" id="UP000228380"/>
    </source>
</evidence>
<dbReference type="Gene3D" id="1.20.58.1040">
    <property type="match status" value="1"/>
</dbReference>
<dbReference type="Proteomes" id="UP000228380">
    <property type="component" value="Chromosome 1"/>
</dbReference>
<name>A0A8B8ZZX8_PHODC</name>
<feature type="compositionally biased region" description="Pro residues" evidence="8">
    <location>
        <begin position="523"/>
        <end position="538"/>
    </location>
</feature>
<dbReference type="FunFam" id="1.20.58.1040:FF:000001">
    <property type="entry name" value="Glucan endo-1,3-beta-glucosidase 4"/>
    <property type="match status" value="1"/>
</dbReference>
<dbReference type="OrthoDB" id="417697at2759"/>
<keyword evidence="9" id="KW-1133">Transmembrane helix</keyword>
<evidence type="ECO:0000256" key="9">
    <source>
        <dbReference type="SAM" id="Phobius"/>
    </source>
</evidence>
<dbReference type="GO" id="GO:0009506">
    <property type="term" value="C:plasmodesma"/>
    <property type="evidence" value="ECO:0007669"/>
    <property type="project" value="UniProtKB-ARBA"/>
</dbReference>
<dbReference type="PRINTS" id="PR01217">
    <property type="entry name" value="PRICHEXTENSN"/>
</dbReference>
<dbReference type="GeneID" id="103721774"/>
<dbReference type="RefSeq" id="XP_038979871.1">
    <property type="nucleotide sequence ID" value="XM_039123943.1"/>
</dbReference>
<keyword evidence="3" id="KW-0449">Lipoprotein</keyword>
<reference evidence="11" key="1">
    <citation type="journal article" date="2019" name="Nat. Commun.">
        <title>Genome-wide association mapping of date palm fruit traits.</title>
        <authorList>
            <person name="Hazzouri K.M."/>
            <person name="Gros-Balthazard M."/>
            <person name="Flowers J.M."/>
            <person name="Copetti D."/>
            <person name="Lemansour A."/>
            <person name="Lebrun M."/>
            <person name="Masmoudi K."/>
            <person name="Ferrand S."/>
            <person name="Dhar M.I."/>
            <person name="Fresquez Z.A."/>
            <person name="Rosas U."/>
            <person name="Zhang J."/>
            <person name="Talag J."/>
            <person name="Lee S."/>
            <person name="Kudrna D."/>
            <person name="Powell R.F."/>
            <person name="Leitch I.J."/>
            <person name="Krueger R.R."/>
            <person name="Wing R.A."/>
            <person name="Amiri K.M.A."/>
            <person name="Purugganan M.D."/>
        </authorList>
    </citation>
    <scope>NUCLEOTIDE SEQUENCE [LARGE SCALE GENOMIC DNA]</scope>
    <source>
        <strain evidence="11">cv. Khalas</strain>
    </source>
</reference>
<evidence type="ECO:0000259" key="10">
    <source>
        <dbReference type="SMART" id="SM00768"/>
    </source>
</evidence>
<keyword evidence="7" id="KW-0325">Glycoprotein</keyword>
<reference evidence="12" key="2">
    <citation type="submission" date="2025-08" db="UniProtKB">
        <authorList>
            <consortium name="RefSeq"/>
        </authorList>
    </citation>
    <scope>IDENTIFICATION</scope>
    <source>
        <tissue evidence="12">Young leaves</tissue>
    </source>
</reference>
<evidence type="ECO:0000256" key="1">
    <source>
        <dbReference type="ARBA" id="ARBA00004609"/>
    </source>
</evidence>